<dbReference type="Proteomes" id="UP000054988">
    <property type="component" value="Unassembled WGS sequence"/>
</dbReference>
<dbReference type="InterPro" id="IPR036047">
    <property type="entry name" value="F-box-like_dom_sf"/>
</dbReference>
<feature type="chain" id="PRO_5006901454" description="SET domain-containing protein" evidence="4">
    <location>
        <begin position="18"/>
        <end position="1485"/>
    </location>
</feature>
<evidence type="ECO:0000259" key="6">
    <source>
        <dbReference type="PROSITE" id="PS51164"/>
    </source>
</evidence>
<dbReference type="Pfam" id="PF12937">
    <property type="entry name" value="F-box-like"/>
    <property type="match status" value="1"/>
</dbReference>
<dbReference type="SUPFAM" id="SSF81383">
    <property type="entry name" value="F-box domain"/>
    <property type="match status" value="1"/>
</dbReference>
<dbReference type="CDD" id="cd20071">
    <property type="entry name" value="SET_SMYD"/>
    <property type="match status" value="1"/>
</dbReference>
<dbReference type="InterPro" id="IPR001214">
    <property type="entry name" value="SET_dom"/>
</dbReference>
<dbReference type="InterPro" id="IPR053185">
    <property type="entry name" value="SET_domain_protein"/>
</dbReference>
<dbReference type="GO" id="GO:0005975">
    <property type="term" value="P:carbohydrate metabolic process"/>
    <property type="evidence" value="ECO:0007669"/>
    <property type="project" value="InterPro"/>
</dbReference>
<comment type="caution">
    <text evidence="7">The sequence shown here is derived from an EMBL/GenBank/DDBJ whole genome shotgun (WGS) entry which is preliminary data.</text>
</comment>
<organism evidence="7 8">
    <name type="scientific">Moniliophthora roreri</name>
    <name type="common">Frosty pod rot fungus</name>
    <name type="synonym">Monilia roreri</name>
    <dbReference type="NCBI Taxonomy" id="221103"/>
    <lineage>
        <taxon>Eukaryota</taxon>
        <taxon>Fungi</taxon>
        <taxon>Dikarya</taxon>
        <taxon>Basidiomycota</taxon>
        <taxon>Agaricomycotina</taxon>
        <taxon>Agaricomycetes</taxon>
        <taxon>Agaricomycetidae</taxon>
        <taxon>Agaricales</taxon>
        <taxon>Marasmiineae</taxon>
        <taxon>Marasmiaceae</taxon>
        <taxon>Moniliophthora</taxon>
    </lineage>
</organism>
<dbReference type="InterPro" id="IPR001810">
    <property type="entry name" value="F-box_dom"/>
</dbReference>
<feature type="domain" description="CBM1" evidence="6">
    <location>
        <begin position="18"/>
        <end position="54"/>
    </location>
</feature>
<keyword evidence="1 4" id="KW-0732">Signal</keyword>
<evidence type="ECO:0000256" key="2">
    <source>
        <dbReference type="SAM" id="Coils"/>
    </source>
</evidence>
<dbReference type="InterPro" id="IPR032675">
    <property type="entry name" value="LRR_dom_sf"/>
</dbReference>
<feature type="region of interest" description="Disordered" evidence="3">
    <location>
        <begin position="61"/>
        <end position="82"/>
    </location>
</feature>
<dbReference type="SMART" id="SM00317">
    <property type="entry name" value="SET"/>
    <property type="match status" value="1"/>
</dbReference>
<dbReference type="Gene3D" id="3.80.10.10">
    <property type="entry name" value="Ribonuclease Inhibitor"/>
    <property type="match status" value="1"/>
</dbReference>
<feature type="region of interest" description="Disordered" evidence="3">
    <location>
        <begin position="339"/>
        <end position="361"/>
    </location>
</feature>
<dbReference type="PROSITE" id="PS00562">
    <property type="entry name" value="CBM1_1"/>
    <property type="match status" value="1"/>
</dbReference>
<dbReference type="SUPFAM" id="SSF82199">
    <property type="entry name" value="SET domain"/>
    <property type="match status" value="1"/>
</dbReference>
<evidence type="ECO:0000256" key="1">
    <source>
        <dbReference type="ARBA" id="ARBA00022729"/>
    </source>
</evidence>
<dbReference type="Gene3D" id="2.170.270.10">
    <property type="entry name" value="SET domain"/>
    <property type="match status" value="1"/>
</dbReference>
<dbReference type="InterPro" id="IPR035971">
    <property type="entry name" value="CBD_sf"/>
</dbReference>
<evidence type="ECO:0008006" key="9">
    <source>
        <dbReference type="Google" id="ProtNLM"/>
    </source>
</evidence>
<dbReference type="Gene3D" id="1.20.1280.50">
    <property type="match status" value="1"/>
</dbReference>
<evidence type="ECO:0000259" key="5">
    <source>
        <dbReference type="PROSITE" id="PS50280"/>
    </source>
</evidence>
<dbReference type="PROSITE" id="PS50280">
    <property type="entry name" value="SET"/>
    <property type="match status" value="1"/>
</dbReference>
<evidence type="ECO:0000313" key="8">
    <source>
        <dbReference type="Proteomes" id="UP000054988"/>
    </source>
</evidence>
<dbReference type="EMBL" id="LATX01002353">
    <property type="protein sequence ID" value="KTB31009.1"/>
    <property type="molecule type" value="Genomic_DNA"/>
</dbReference>
<gene>
    <name evidence="7" type="ORF">WG66_16372</name>
</gene>
<protein>
    <recommendedName>
        <fullName evidence="9">SET domain-containing protein</fullName>
    </recommendedName>
</protein>
<dbReference type="InterPro" id="IPR000254">
    <property type="entry name" value="CBD"/>
</dbReference>
<dbReference type="InterPro" id="IPR046341">
    <property type="entry name" value="SET_dom_sf"/>
</dbReference>
<dbReference type="SUPFAM" id="SSF52047">
    <property type="entry name" value="RNI-like"/>
    <property type="match status" value="1"/>
</dbReference>
<feature type="signal peptide" evidence="4">
    <location>
        <begin position="1"/>
        <end position="17"/>
    </location>
</feature>
<evidence type="ECO:0000313" key="7">
    <source>
        <dbReference type="EMBL" id="KTB31009.1"/>
    </source>
</evidence>
<proteinExistence type="predicted"/>
<dbReference type="GO" id="GO:0030248">
    <property type="term" value="F:cellulose binding"/>
    <property type="evidence" value="ECO:0007669"/>
    <property type="project" value="InterPro"/>
</dbReference>
<name>A0A0W0F425_MONRR</name>
<dbReference type="Gene3D" id="1.25.40.10">
    <property type="entry name" value="Tetratricopeptide repeat domain"/>
    <property type="match status" value="1"/>
</dbReference>
<dbReference type="SUPFAM" id="SSF57180">
    <property type="entry name" value="Cellulose-binding domain"/>
    <property type="match status" value="1"/>
</dbReference>
<dbReference type="PANTHER" id="PTHR47332:SF4">
    <property type="entry name" value="SET DOMAIN-CONTAINING PROTEIN 5"/>
    <property type="match status" value="1"/>
</dbReference>
<dbReference type="InterPro" id="IPR011990">
    <property type="entry name" value="TPR-like_helical_dom_sf"/>
</dbReference>
<dbReference type="GO" id="GO:0005576">
    <property type="term" value="C:extracellular region"/>
    <property type="evidence" value="ECO:0007669"/>
    <property type="project" value="InterPro"/>
</dbReference>
<dbReference type="Pfam" id="PF00856">
    <property type="entry name" value="SET"/>
    <property type="match status" value="1"/>
</dbReference>
<accession>A0A0W0F425</accession>
<dbReference type="Pfam" id="PF00734">
    <property type="entry name" value="CBM_1"/>
    <property type="match status" value="1"/>
</dbReference>
<evidence type="ECO:0000256" key="4">
    <source>
        <dbReference type="SAM" id="SignalP"/>
    </source>
</evidence>
<feature type="coiled-coil region" evidence="2">
    <location>
        <begin position="389"/>
        <end position="419"/>
    </location>
</feature>
<evidence type="ECO:0000256" key="3">
    <source>
        <dbReference type="SAM" id="MobiDB-lite"/>
    </source>
</evidence>
<dbReference type="PROSITE" id="PS51164">
    <property type="entry name" value="CBM1_2"/>
    <property type="match status" value="1"/>
</dbReference>
<keyword evidence="2" id="KW-0175">Coiled coil</keyword>
<dbReference type="SMART" id="SM00236">
    <property type="entry name" value="fCBD"/>
    <property type="match status" value="1"/>
</dbReference>
<feature type="domain" description="SET" evidence="5">
    <location>
        <begin position="1151"/>
        <end position="1325"/>
    </location>
</feature>
<reference evidence="7 8" key="1">
    <citation type="submission" date="2015-12" db="EMBL/GenBank/DDBJ databases">
        <title>Draft genome sequence of Moniliophthora roreri, the causal agent of frosty pod rot of cacao.</title>
        <authorList>
            <person name="Aime M.C."/>
            <person name="Diaz-Valderrama J.R."/>
            <person name="Kijpornyongpan T."/>
            <person name="Phillips-Mora W."/>
        </authorList>
    </citation>
    <scope>NUCLEOTIDE SEQUENCE [LARGE SCALE GENOMIC DNA]</scope>
    <source>
        <strain evidence="7 8">MCA 2952</strain>
    </source>
</reference>
<sequence length="1485" mass="165414">MISFTAPILLLAGFALAQTAPQWGQCGGIGWSGPTVCAAGSTCTKQNDYYSQCIPGGSGGSTSGPSTTVGGGSGGSSTTTATGGSTTLAPGYSFIRAVVDPNFHKYLRSEVQWTASDAVLGEPTTAAQFQITGGQLIQNANGKNLYAVVEPLTDPQAKKLKVSWSESPATDGTFVFSGDTVEWSSPNVKRPQNNAWLVCPDANGNRDLYVNLGPYSYQTPAGCADQTIHAYTAVPFPDVHFQKELQLYGSTIRTVLPSSKTVSVGQTNILHQIQETWLEITTGLNTVCVTNLPPSNLDYWHYHEDLGRLASKIIHDPLEREGGSGDTLRIRENTSCVSLRDRAAPETSGEGGPISDKRHPQQPYFDASILRMIKTTRKNKSQSTDQETFVVLDSKIKELERLEKQAELEVVRLRESRRMAKSHRNSLTPICSLPPEVLATIFSFTENSARRFRILRVCRYWRIVGLGHPSLWSRPDFTRGPQLAAEMIKHSKRAPLTVRWQHSNEEICFQELANMLRGHLLRIAELQLEVTSRGSQDSLQTLSQWLKRAPTLRTLSIEVSPYTNVWNGILWPGQGGYLAGSPAFLLKGVATPRLSSLSLKGCYIPWNSAVFRDLTFLQIRLGPGPNSLPTMEQLLVALTRCPKLEYLDLENCLPTTLKPTLSDIVPLPNLRNLRLSSTPSQCMDLMNSISFEESSAKVVLKWESSDNRDIGELHRLLPSLLRMFPREERPVRSLSLKLGDPGTSFILDASTSTHNGLSTDPANVDLTEAGELHFYFKRPHVYDGRELSTTLPQVFDALDIADLAEFSLSGSTSWFYQYPNFVKPLGQLSNLQVIHLSGPHAYQFVSCFCQLPDVWSGCPSTLAVTTINGVAVTFPALRTLHIQEVDLHHYRSYQWTFLRCGFLQALQDTLMLRWELGIELHSLRISDCTYLRRHELKKIEEVVVDVMVSECDILDSTEEPLIIESFGNTPRHYCAIDYQYRHKNATQQKFNEYWSEIEGTPAAERYEKKARDVAQAQALTANTAGTANAYPKGKAVANGKDDKKKAENDSDAPAYFNVAEQSKEIGGLKRGSVSVEGYESIAPQTQINAADRNDYGALDWIMSTQPSRGVEDKLADHPDNWTECFITGGAKRKILETPGFPEPLPRPTQPDCFRVVDLPGKGRGVVATKDIKWGDLVLAERALVIHPAGFPSLGTAVPAHFTDTQRQQALMMDVEKIMDILVKRMSEENQKAFKDLWNCHTEDGSGPLFGISRTNGFGIEDFYEPVRPGLPERANRYSGVFNILSRLNHSCQPNVEIHWDSPTFAMTLRASRDIKAGDELCVTYISDLLSPTASRQRDLRSYGFQCTCGRCSNASISDARSEEFREINKPKAMMVEGGSLKSLREQHVDPMIRAIELLEQEGLTSILEYGTMLSRMSQASASILGDKRSEQKYKKMYETFRLVTRSARNAMIKKLEEEDRKHYEMMQEMTRTMSMAGSRNASIRK</sequence>
<dbReference type="PANTHER" id="PTHR47332">
    <property type="entry name" value="SET DOMAIN-CONTAINING PROTEIN 5"/>
    <property type="match status" value="1"/>
</dbReference>